<dbReference type="GO" id="GO:0043130">
    <property type="term" value="F:ubiquitin binding"/>
    <property type="evidence" value="ECO:0007669"/>
    <property type="project" value="InterPro"/>
</dbReference>
<dbReference type="InterPro" id="IPR038981">
    <property type="entry name" value="CID5/CID6"/>
</dbReference>
<dbReference type="InterPro" id="IPR009060">
    <property type="entry name" value="UBA-like_sf"/>
</dbReference>
<sequence>MKPAMSTLNPYAASYIPLSKREAADKSDVAGWTTKSSQYGSQTAWYGAAEHASQSRQHDKAPSASGVSALKSQSALGFYGSSSQNPDEVAEKQAVEGDFETDLEYLRISFPGISDESLVDVYMANKGDLESALDMLSQLEFDSPESSEYLPDSLDIGDVSESVSAAECSSVKLKNVVGEGSASAGSSASDSVIVN</sequence>
<organism evidence="3 4">
    <name type="scientific">Turnera subulata</name>
    <dbReference type="NCBI Taxonomy" id="218843"/>
    <lineage>
        <taxon>Eukaryota</taxon>
        <taxon>Viridiplantae</taxon>
        <taxon>Streptophyta</taxon>
        <taxon>Embryophyta</taxon>
        <taxon>Tracheophyta</taxon>
        <taxon>Spermatophyta</taxon>
        <taxon>Magnoliopsida</taxon>
        <taxon>eudicotyledons</taxon>
        <taxon>Gunneridae</taxon>
        <taxon>Pentapetalae</taxon>
        <taxon>rosids</taxon>
        <taxon>fabids</taxon>
        <taxon>Malpighiales</taxon>
        <taxon>Passifloraceae</taxon>
        <taxon>Turnera</taxon>
    </lineage>
</organism>
<evidence type="ECO:0000259" key="2">
    <source>
        <dbReference type="PROSITE" id="PS51140"/>
    </source>
</evidence>
<dbReference type="Proteomes" id="UP001141552">
    <property type="component" value="Unassembled WGS sequence"/>
</dbReference>
<protein>
    <recommendedName>
        <fullName evidence="2">CUE domain-containing protein</fullName>
    </recommendedName>
</protein>
<accession>A0A9Q0JMK9</accession>
<proteinExistence type="predicted"/>
<dbReference type="InterPro" id="IPR003892">
    <property type="entry name" value="CUE"/>
</dbReference>
<dbReference type="Gene3D" id="1.10.8.10">
    <property type="entry name" value="DNA helicase RuvA subunit, C-terminal domain"/>
    <property type="match status" value="1"/>
</dbReference>
<dbReference type="InterPro" id="IPR041806">
    <property type="entry name" value="CID5/6/7_CUE"/>
</dbReference>
<feature type="region of interest" description="Disordered" evidence="1">
    <location>
        <begin position="49"/>
        <end position="68"/>
    </location>
</feature>
<dbReference type="PANTHER" id="PTHR37252">
    <property type="entry name" value="POLYADENYLATE-BINDING PROTEIN-INTERACTING PROTEIN 6"/>
    <property type="match status" value="1"/>
</dbReference>
<dbReference type="PANTHER" id="PTHR37252:SF3">
    <property type="entry name" value="POLYADENYLATE-BINDING PROTEIN-INTERACTING PROTEIN 6"/>
    <property type="match status" value="1"/>
</dbReference>
<evidence type="ECO:0000313" key="4">
    <source>
        <dbReference type="Proteomes" id="UP001141552"/>
    </source>
</evidence>
<gene>
    <name evidence="3" type="ORF">Tsubulata_034737</name>
</gene>
<feature type="domain" description="CUE" evidence="2">
    <location>
        <begin position="98"/>
        <end position="141"/>
    </location>
</feature>
<dbReference type="SUPFAM" id="SSF46934">
    <property type="entry name" value="UBA-like"/>
    <property type="match status" value="1"/>
</dbReference>
<dbReference type="CDD" id="cd14371">
    <property type="entry name" value="CUE_CID7_like"/>
    <property type="match status" value="1"/>
</dbReference>
<reference evidence="3" key="1">
    <citation type="submission" date="2022-02" db="EMBL/GenBank/DDBJ databases">
        <authorList>
            <person name="Henning P.M."/>
            <person name="McCubbin A.G."/>
            <person name="Shore J.S."/>
        </authorList>
    </citation>
    <scope>NUCLEOTIDE SEQUENCE</scope>
    <source>
        <strain evidence="3">F60SS</strain>
        <tissue evidence="3">Leaves</tissue>
    </source>
</reference>
<name>A0A9Q0JMK9_9ROSI</name>
<dbReference type="OrthoDB" id="769720at2759"/>
<comment type="caution">
    <text evidence="3">The sequence shown here is derived from an EMBL/GenBank/DDBJ whole genome shotgun (WGS) entry which is preliminary data.</text>
</comment>
<reference evidence="3" key="2">
    <citation type="journal article" date="2023" name="Plants (Basel)">
        <title>Annotation of the Turnera subulata (Passifloraceae) Draft Genome Reveals the S-Locus Evolved after the Divergence of Turneroideae from Passifloroideae in a Stepwise Manner.</title>
        <authorList>
            <person name="Henning P.M."/>
            <person name="Roalson E.H."/>
            <person name="Mir W."/>
            <person name="McCubbin A.G."/>
            <person name="Shore J.S."/>
        </authorList>
    </citation>
    <scope>NUCLEOTIDE SEQUENCE</scope>
    <source>
        <strain evidence="3">F60SS</strain>
    </source>
</reference>
<evidence type="ECO:0000256" key="1">
    <source>
        <dbReference type="SAM" id="MobiDB-lite"/>
    </source>
</evidence>
<dbReference type="PROSITE" id="PS51140">
    <property type="entry name" value="CUE"/>
    <property type="match status" value="1"/>
</dbReference>
<evidence type="ECO:0000313" key="3">
    <source>
        <dbReference type="EMBL" id="KAJ4846210.1"/>
    </source>
</evidence>
<keyword evidence="4" id="KW-1185">Reference proteome</keyword>
<dbReference type="EMBL" id="JAKUCV010001481">
    <property type="protein sequence ID" value="KAJ4846210.1"/>
    <property type="molecule type" value="Genomic_DNA"/>
</dbReference>
<dbReference type="AlphaFoldDB" id="A0A9Q0JMK9"/>